<dbReference type="PANTHER" id="PTHR11070">
    <property type="entry name" value="UVRD / RECB / PCRA DNA HELICASE FAMILY MEMBER"/>
    <property type="match status" value="1"/>
</dbReference>
<proteinExistence type="inferred from homology"/>
<dbReference type="STRING" id="1527.SAMN04489757_1717"/>
<feature type="domain" description="UvrD-like helicase ATP-binding" evidence="13">
    <location>
        <begin position="5"/>
        <end position="292"/>
    </location>
</feature>
<dbReference type="EMBL" id="FOWD01000071">
    <property type="protein sequence ID" value="SFO68747.1"/>
    <property type="molecule type" value="Genomic_DNA"/>
</dbReference>
<dbReference type="EC" id="5.6.2.4" evidence="11"/>
<dbReference type="GO" id="GO:0016887">
    <property type="term" value="F:ATP hydrolysis activity"/>
    <property type="evidence" value="ECO:0007669"/>
    <property type="project" value="RHEA"/>
</dbReference>
<dbReference type="AlphaFoldDB" id="A0A1I5J7M3"/>
<dbReference type="GO" id="GO:0005524">
    <property type="term" value="F:ATP binding"/>
    <property type="evidence" value="ECO:0007669"/>
    <property type="project" value="UniProtKB-UniRule"/>
</dbReference>
<dbReference type="InterPro" id="IPR027417">
    <property type="entry name" value="P-loop_NTPase"/>
</dbReference>
<dbReference type="GO" id="GO:0043138">
    <property type="term" value="F:3'-5' DNA helicase activity"/>
    <property type="evidence" value="ECO:0007669"/>
    <property type="project" value="UniProtKB-EC"/>
</dbReference>
<evidence type="ECO:0000313" key="16">
    <source>
        <dbReference type="Proteomes" id="UP000198806"/>
    </source>
</evidence>
<dbReference type="Gene3D" id="1.10.10.160">
    <property type="match status" value="1"/>
</dbReference>
<evidence type="ECO:0000256" key="11">
    <source>
        <dbReference type="RuleBase" id="RU364053"/>
    </source>
</evidence>
<keyword evidence="5 10" id="KW-0067">ATP-binding</keyword>
<keyword evidence="4 10" id="KW-0347">Helicase</keyword>
<dbReference type="GO" id="GO:0009314">
    <property type="term" value="P:response to radiation"/>
    <property type="evidence" value="ECO:0007669"/>
    <property type="project" value="UniProtKB-ARBA"/>
</dbReference>
<evidence type="ECO:0000256" key="1">
    <source>
        <dbReference type="ARBA" id="ARBA00009922"/>
    </source>
</evidence>
<dbReference type="Pfam" id="PF13361">
    <property type="entry name" value="UvrD_C"/>
    <property type="match status" value="1"/>
</dbReference>
<dbReference type="GO" id="GO:0006260">
    <property type="term" value="P:DNA replication"/>
    <property type="evidence" value="ECO:0007669"/>
    <property type="project" value="InterPro"/>
</dbReference>
<dbReference type="GO" id="GO:0000725">
    <property type="term" value="P:recombinational repair"/>
    <property type="evidence" value="ECO:0007669"/>
    <property type="project" value="TreeGrafter"/>
</dbReference>
<evidence type="ECO:0000313" key="15">
    <source>
        <dbReference type="EMBL" id="SFO68747.1"/>
    </source>
</evidence>
<evidence type="ECO:0000256" key="6">
    <source>
        <dbReference type="ARBA" id="ARBA00023125"/>
    </source>
</evidence>
<dbReference type="InterPro" id="IPR013986">
    <property type="entry name" value="DExx_box_DNA_helicase_dom_sf"/>
</dbReference>
<dbReference type="GO" id="GO:0003677">
    <property type="term" value="F:DNA binding"/>
    <property type="evidence" value="ECO:0007669"/>
    <property type="project" value="UniProtKB-KW"/>
</dbReference>
<gene>
    <name evidence="15" type="ORF">SAMN04489757_1717</name>
</gene>
<dbReference type="Proteomes" id="UP000198806">
    <property type="component" value="Unassembled WGS sequence"/>
</dbReference>
<evidence type="ECO:0000256" key="7">
    <source>
        <dbReference type="ARBA" id="ARBA00023235"/>
    </source>
</evidence>
<feature type="binding site" evidence="10">
    <location>
        <begin position="26"/>
        <end position="33"/>
    </location>
    <ligand>
        <name>ATP</name>
        <dbReference type="ChEBI" id="CHEBI:30616"/>
    </ligand>
</feature>
<dbReference type="InterPro" id="IPR000212">
    <property type="entry name" value="DNA_helicase_UvrD/REP"/>
</dbReference>
<dbReference type="PROSITE" id="PS51198">
    <property type="entry name" value="UVRD_HELICASE_ATP_BIND"/>
    <property type="match status" value="1"/>
</dbReference>
<evidence type="ECO:0000259" key="13">
    <source>
        <dbReference type="PROSITE" id="PS51198"/>
    </source>
</evidence>
<reference evidence="15 16" key="1">
    <citation type="submission" date="2016-10" db="EMBL/GenBank/DDBJ databases">
        <authorList>
            <person name="de Groot N.N."/>
        </authorList>
    </citation>
    <scope>NUCLEOTIDE SEQUENCE [LARGE SCALE GENOMIC DNA]</scope>
    <source>
        <strain evidence="15 16">DSM 1283</strain>
    </source>
</reference>
<keyword evidence="3 10" id="KW-0378">Hydrolase</keyword>
<dbReference type="RefSeq" id="WP_091689373.1">
    <property type="nucleotide sequence ID" value="NZ_BAABFM010000028.1"/>
</dbReference>
<dbReference type="NCBIfam" id="TIGR01073">
    <property type="entry name" value="pcrA"/>
    <property type="match status" value="1"/>
</dbReference>
<keyword evidence="16" id="KW-1185">Reference proteome</keyword>
<evidence type="ECO:0000259" key="14">
    <source>
        <dbReference type="PROSITE" id="PS51217"/>
    </source>
</evidence>
<comment type="catalytic activity">
    <reaction evidence="9 11">
        <text>ATP + H2O = ADP + phosphate + H(+)</text>
        <dbReference type="Rhea" id="RHEA:13065"/>
        <dbReference type="ChEBI" id="CHEBI:15377"/>
        <dbReference type="ChEBI" id="CHEBI:15378"/>
        <dbReference type="ChEBI" id="CHEBI:30616"/>
        <dbReference type="ChEBI" id="CHEBI:43474"/>
        <dbReference type="ChEBI" id="CHEBI:456216"/>
        <dbReference type="EC" id="5.6.2.4"/>
    </reaction>
</comment>
<dbReference type="InterPro" id="IPR005751">
    <property type="entry name" value="ATP-dep_DNA_helicase_PcrA"/>
</dbReference>
<dbReference type="CDD" id="cd18807">
    <property type="entry name" value="SF1_C_UvrD"/>
    <property type="match status" value="1"/>
</dbReference>
<evidence type="ECO:0000256" key="2">
    <source>
        <dbReference type="ARBA" id="ARBA00022741"/>
    </source>
</evidence>
<dbReference type="InterPro" id="IPR014016">
    <property type="entry name" value="UvrD-like_ATP-bd"/>
</dbReference>
<feature type="region of interest" description="Disordered" evidence="12">
    <location>
        <begin position="668"/>
        <end position="701"/>
    </location>
</feature>
<evidence type="ECO:0000256" key="3">
    <source>
        <dbReference type="ARBA" id="ARBA00022801"/>
    </source>
</evidence>
<dbReference type="Gene3D" id="1.10.486.10">
    <property type="entry name" value="PCRA, domain 4"/>
    <property type="match status" value="1"/>
</dbReference>
<dbReference type="OrthoDB" id="9810135at2"/>
<keyword evidence="2 10" id="KW-0547">Nucleotide-binding</keyword>
<evidence type="ECO:0000256" key="10">
    <source>
        <dbReference type="PROSITE-ProRule" id="PRU00560"/>
    </source>
</evidence>
<evidence type="ECO:0000256" key="9">
    <source>
        <dbReference type="ARBA" id="ARBA00048988"/>
    </source>
</evidence>
<name>A0A1I5J7M3_9FIRM</name>
<dbReference type="FunFam" id="1.10.486.10:FF:000003">
    <property type="entry name" value="ATP-dependent DNA helicase"/>
    <property type="match status" value="1"/>
</dbReference>
<dbReference type="PANTHER" id="PTHR11070:SF2">
    <property type="entry name" value="ATP-DEPENDENT DNA HELICASE SRS2"/>
    <property type="match status" value="1"/>
</dbReference>
<dbReference type="Pfam" id="PF00580">
    <property type="entry name" value="UvrD-helicase"/>
    <property type="match status" value="1"/>
</dbReference>
<dbReference type="CDD" id="cd17932">
    <property type="entry name" value="DEXQc_UvrD"/>
    <property type="match status" value="1"/>
</dbReference>
<feature type="domain" description="UvrD-like helicase C-terminal" evidence="14">
    <location>
        <begin position="293"/>
        <end position="570"/>
    </location>
</feature>
<comment type="catalytic activity">
    <reaction evidence="8">
        <text>Couples ATP hydrolysis with the unwinding of duplex DNA by translocating in the 3'-5' direction.</text>
        <dbReference type="EC" id="5.6.2.4"/>
    </reaction>
</comment>
<dbReference type="GO" id="GO:0033202">
    <property type="term" value="C:DNA helicase complex"/>
    <property type="evidence" value="ECO:0007669"/>
    <property type="project" value="TreeGrafter"/>
</dbReference>
<evidence type="ECO:0000256" key="5">
    <source>
        <dbReference type="ARBA" id="ARBA00022840"/>
    </source>
</evidence>
<protein>
    <recommendedName>
        <fullName evidence="11">ATP-dependent DNA helicase</fullName>
        <ecNumber evidence="11">5.6.2.4</ecNumber>
    </recommendedName>
</protein>
<evidence type="ECO:0000256" key="4">
    <source>
        <dbReference type="ARBA" id="ARBA00022806"/>
    </source>
</evidence>
<organism evidence="15 16">
    <name type="scientific">Anaerocolumna aminovalerica</name>
    <dbReference type="NCBI Taxonomy" id="1527"/>
    <lineage>
        <taxon>Bacteria</taxon>
        <taxon>Bacillati</taxon>
        <taxon>Bacillota</taxon>
        <taxon>Clostridia</taxon>
        <taxon>Lachnospirales</taxon>
        <taxon>Lachnospiraceae</taxon>
        <taxon>Anaerocolumna</taxon>
    </lineage>
</organism>
<dbReference type="GO" id="GO:0005829">
    <property type="term" value="C:cytosol"/>
    <property type="evidence" value="ECO:0007669"/>
    <property type="project" value="TreeGrafter"/>
</dbReference>
<dbReference type="Pfam" id="PF21196">
    <property type="entry name" value="PcrA_UvrD_tudor"/>
    <property type="match status" value="1"/>
</dbReference>
<evidence type="ECO:0000256" key="12">
    <source>
        <dbReference type="SAM" id="MobiDB-lite"/>
    </source>
</evidence>
<dbReference type="Gene3D" id="3.40.50.300">
    <property type="entry name" value="P-loop containing nucleotide triphosphate hydrolases"/>
    <property type="match status" value="2"/>
</dbReference>
<dbReference type="InterPro" id="IPR014017">
    <property type="entry name" value="DNA_helicase_UvrD-like_C"/>
</dbReference>
<sequence length="780" mass="88969">MSIYDTLNKEQRRAVEHDKGPLLILAGAGSGKTRVLTHRIAYLMEYRDVNPWNILALTFTNKAANEMRERVDKIVGYGSENIWVSTFHSTCVRILRRWIDLIGYDRSFTIYDSDDQKSLMKEVCKHLDIDTKNLKERTLLSVISSAKDELISPEEYELRAVGDFTKRKFAEAYKEYQKRLKNNNALDFDDLIYKTVELFQSSKEALTYYQKRFQYIMVDEYQDTNTAQFKLISLLANGINEEGVREHNLCVVGDDDQSIYKFRGANIYNILNFEKEYPTAKVIKLEQNYRSTKRILEAANEVISNNVGRKDKSLWTDNEEGDAISFTQFDRDYEEADHIVNEIAHMVSQGKADYNEFAILYRTNAQSRAFEEKLVLRNVPYKIIGSINFYSRKEIKDLLAYLKTIDNGLDSIAVKRIINVPKRGIGLATLDKVDNYAQKNNLSFYEALKQADYIPTLGRMASKISPFVSLIEILKSKLSSPEYSLTDLFDEILEATGYMEDLESQNIDDAEDRIENIGELKSKIAAYVENAEEEPTLSGFLEEVALVSDIDNLNEDNNQVILMTLHSAKGLEFPYVYLCGMEEGIFPSYMSIHADDPESEIEEERRLCYVGITRAMKRLVLSAASIRMVRGETQFNRPSRFINEIPRFLLTMERNPFKTDSLRSNSYTSLNNGVNDRLRPAGVTPSNRFQPHTGNSSAPSNNLGSTLFDKPYITTVPKDIVGKNMGTLDYGVGDTVEHIKFGTGTVTNINAGGKDYEVTVNFEKSGIKKMLASFAKLKKV</sequence>
<dbReference type="PROSITE" id="PS51217">
    <property type="entry name" value="UVRD_HELICASE_CTER"/>
    <property type="match status" value="1"/>
</dbReference>
<dbReference type="FunFam" id="1.10.10.160:FF:000001">
    <property type="entry name" value="ATP-dependent DNA helicase"/>
    <property type="match status" value="1"/>
</dbReference>
<dbReference type="SUPFAM" id="SSF52540">
    <property type="entry name" value="P-loop containing nucleoside triphosphate hydrolases"/>
    <property type="match status" value="1"/>
</dbReference>
<keyword evidence="7" id="KW-0413">Isomerase</keyword>
<accession>A0A1I5J7M3</accession>
<keyword evidence="6 11" id="KW-0238">DNA-binding</keyword>
<evidence type="ECO:0000256" key="8">
    <source>
        <dbReference type="ARBA" id="ARBA00034617"/>
    </source>
</evidence>
<feature type="compositionally biased region" description="Polar residues" evidence="12">
    <location>
        <begin position="684"/>
        <end position="701"/>
    </location>
</feature>
<comment type="similarity">
    <text evidence="1 11">Belongs to the helicase family. UvrD subfamily.</text>
</comment>